<dbReference type="AlphaFoldDB" id="A0A1F4UBA7"/>
<protein>
    <recommendedName>
        <fullName evidence="3">Roadblock/LAMTOR2 domain-containing protein</fullName>
    </recommendedName>
</protein>
<name>A0A1F4UBA7_UNCW3</name>
<proteinExistence type="predicted"/>
<evidence type="ECO:0008006" key="3">
    <source>
        <dbReference type="Google" id="ProtNLM"/>
    </source>
</evidence>
<evidence type="ECO:0000313" key="2">
    <source>
        <dbReference type="Proteomes" id="UP000177025"/>
    </source>
</evidence>
<dbReference type="EMBL" id="MEUM01000076">
    <property type="protein sequence ID" value="OGC42234.1"/>
    <property type="molecule type" value="Genomic_DNA"/>
</dbReference>
<reference evidence="1 2" key="1">
    <citation type="journal article" date="2016" name="Nat. Commun.">
        <title>Thousands of microbial genomes shed light on interconnected biogeochemical processes in an aquifer system.</title>
        <authorList>
            <person name="Anantharaman K."/>
            <person name="Brown C.T."/>
            <person name="Hug L.A."/>
            <person name="Sharon I."/>
            <person name="Castelle C.J."/>
            <person name="Probst A.J."/>
            <person name="Thomas B.C."/>
            <person name="Singh A."/>
            <person name="Wilkins M.J."/>
            <person name="Karaoz U."/>
            <person name="Brodie E.L."/>
            <person name="Williams K.H."/>
            <person name="Hubbard S.S."/>
            <person name="Banfield J.F."/>
        </authorList>
    </citation>
    <scope>NUCLEOTIDE SEQUENCE [LARGE SCALE GENOMIC DNA]</scope>
</reference>
<accession>A0A1F4UBA7</accession>
<sequence>MGDLEKLDNIPGIVGYAVVRADDGAVETVKGSSTASVGDLTAFFSSAGEVIRDSLNLGDIQYISICYGNSRLVIFTRGAKYLGVEIPRETEPGELIKKIEATEATEPKVEIQLPRSISSKLQQINLLIDEFGGKENKNHWLALLNQGLGILGGDLNPYVGNINLKFEFKDNPPAEKEDDFVQALRSIIDFLVKKAVEEMGSSQARAKVQAVIEKMR</sequence>
<gene>
    <name evidence="1" type="ORF">A2Y85_00430</name>
</gene>
<dbReference type="Proteomes" id="UP000177025">
    <property type="component" value="Unassembled WGS sequence"/>
</dbReference>
<evidence type="ECO:0000313" key="1">
    <source>
        <dbReference type="EMBL" id="OGC42234.1"/>
    </source>
</evidence>
<organism evidence="1 2">
    <name type="scientific">candidate division WOR-3 bacterium RBG_13_43_14</name>
    <dbReference type="NCBI Taxonomy" id="1802590"/>
    <lineage>
        <taxon>Bacteria</taxon>
        <taxon>Bacteria division WOR-3</taxon>
    </lineage>
</organism>
<comment type="caution">
    <text evidence="1">The sequence shown here is derived from an EMBL/GenBank/DDBJ whole genome shotgun (WGS) entry which is preliminary data.</text>
</comment>